<accession>A0A6I6CDM3</accession>
<dbReference type="AlphaFoldDB" id="A0A6I6CDM3"/>
<proteinExistence type="predicted"/>
<protein>
    <submittedName>
        <fullName evidence="1">IS3 family transposase</fullName>
    </submittedName>
</protein>
<dbReference type="Proteomes" id="UP000424468">
    <property type="component" value="Chromosome"/>
</dbReference>
<name>A0A6I6CDM3_9MOLU</name>
<dbReference type="KEGG" id="stab:STABA_v1c10600"/>
<evidence type="ECO:0000313" key="2">
    <source>
        <dbReference type="Proteomes" id="UP000424468"/>
    </source>
</evidence>
<sequence>MKARIISMYITTFYKKQKIRSYKYNNLKSEVMNILSESKFIYGSRKISILLEKEKIFINDRTLRHYLKRWGFVIKTRIKKYLC</sequence>
<evidence type="ECO:0000313" key="1">
    <source>
        <dbReference type="EMBL" id="QGS52408.1"/>
    </source>
</evidence>
<organism evidence="1 2">
    <name type="scientific">Spiroplasma tabanidicola</name>
    <dbReference type="NCBI Taxonomy" id="324079"/>
    <lineage>
        <taxon>Bacteria</taxon>
        <taxon>Bacillati</taxon>
        <taxon>Mycoplasmatota</taxon>
        <taxon>Mollicutes</taxon>
        <taxon>Entomoplasmatales</taxon>
        <taxon>Spiroplasmataceae</taxon>
        <taxon>Spiroplasma</taxon>
    </lineage>
</organism>
<reference evidence="1 2" key="1">
    <citation type="submission" date="2019-11" db="EMBL/GenBank/DDBJ databases">
        <title>Complete genome sequence of Spiroplasma tabanidicola TAUS-1 (DSM 22603).</title>
        <authorList>
            <person name="Huang C.-T."/>
            <person name="Lin Y.-C."/>
            <person name="Kuo C.-H."/>
        </authorList>
    </citation>
    <scope>NUCLEOTIDE SEQUENCE [LARGE SCALE GENOMIC DNA]</scope>
    <source>
        <strain evidence="1 2">TAUS-1</strain>
    </source>
</reference>
<dbReference type="RefSeq" id="WP_156007360.1">
    <property type="nucleotide sequence ID" value="NZ_CP046276.1"/>
</dbReference>
<dbReference type="EMBL" id="CP046276">
    <property type="protein sequence ID" value="QGS52408.1"/>
    <property type="molecule type" value="Genomic_DNA"/>
</dbReference>
<gene>
    <name evidence="1" type="ORF">STABA_v1c10600</name>
</gene>
<keyword evidence="2" id="KW-1185">Reference proteome</keyword>